<dbReference type="GO" id="GO:0016787">
    <property type="term" value="F:hydrolase activity"/>
    <property type="evidence" value="ECO:0007669"/>
    <property type="project" value="UniProtKB-KW"/>
</dbReference>
<dbReference type="InterPro" id="IPR002168">
    <property type="entry name" value="Lipase_GDXG_HIS_AS"/>
</dbReference>
<dbReference type="PANTHER" id="PTHR48081:SF8">
    <property type="entry name" value="ALPHA_BETA HYDROLASE FOLD-3 DOMAIN-CONTAINING PROTEIN-RELATED"/>
    <property type="match status" value="1"/>
</dbReference>
<evidence type="ECO:0000313" key="4">
    <source>
        <dbReference type="EMBL" id="RYU13166.1"/>
    </source>
</evidence>
<keyword evidence="2 4" id="KW-0378">Hydrolase</keyword>
<dbReference type="Pfam" id="PF07859">
    <property type="entry name" value="Abhydrolase_3"/>
    <property type="match status" value="1"/>
</dbReference>
<dbReference type="PROSITE" id="PS01173">
    <property type="entry name" value="LIPASE_GDXG_HIS"/>
    <property type="match status" value="1"/>
</dbReference>
<keyword evidence="5" id="KW-1185">Reference proteome</keyword>
<name>A0A4V1Z249_9ACTN</name>
<evidence type="ECO:0000256" key="2">
    <source>
        <dbReference type="ARBA" id="ARBA00022801"/>
    </source>
</evidence>
<dbReference type="OrthoDB" id="3181909at2"/>
<evidence type="ECO:0000313" key="5">
    <source>
        <dbReference type="Proteomes" id="UP000291189"/>
    </source>
</evidence>
<evidence type="ECO:0000259" key="3">
    <source>
        <dbReference type="Pfam" id="PF07859"/>
    </source>
</evidence>
<dbReference type="EMBL" id="SDPU01000020">
    <property type="protein sequence ID" value="RYU13166.1"/>
    <property type="molecule type" value="Genomic_DNA"/>
</dbReference>
<dbReference type="PANTHER" id="PTHR48081">
    <property type="entry name" value="AB HYDROLASE SUPERFAMILY PROTEIN C4A8.06C"/>
    <property type="match status" value="1"/>
</dbReference>
<dbReference type="Gene3D" id="3.40.50.1820">
    <property type="entry name" value="alpha/beta hydrolase"/>
    <property type="match status" value="1"/>
</dbReference>
<feature type="domain" description="Alpha/beta hydrolase fold-3" evidence="3">
    <location>
        <begin position="59"/>
        <end position="260"/>
    </location>
</feature>
<dbReference type="AlphaFoldDB" id="A0A4V1Z249"/>
<dbReference type="InterPro" id="IPR050300">
    <property type="entry name" value="GDXG_lipolytic_enzyme"/>
</dbReference>
<sequence length="286" mass="30357">MTDPRFGAAEIARLRAEAVAVAAEEPRETVGQVVDVDADGVRCRLYVPETGTPAQLGGLVFVHGGGFVFGDLDTHDGQSRRLANRTGMAVLAVDYRRPPEHRFPAAPDDVDTAVAWFVTQGASWGVDPTRLAVIGDSAGGNLALVAALRNPQLFAAAVLVYPFLDPEAAAASYASESLASLAADECAWYWQQYAATPDDLSHPDLAPLRSDRLGTLPPTLVQVAEHDVLAGEDVELARLVAEAGGTVSTTLYPGMVHGFWRHPQAFDAAEEALAEAARFLRATLEG</sequence>
<dbReference type="SUPFAM" id="SSF53474">
    <property type="entry name" value="alpha/beta-Hydrolases"/>
    <property type="match status" value="1"/>
</dbReference>
<comment type="similarity">
    <text evidence="1">Belongs to the 'GDXG' lipolytic enzyme family.</text>
</comment>
<comment type="caution">
    <text evidence="4">The sequence shown here is derived from an EMBL/GenBank/DDBJ whole genome shotgun (WGS) entry which is preliminary data.</text>
</comment>
<proteinExistence type="inferred from homology"/>
<gene>
    <name evidence="4" type="ORF">ETU37_09075</name>
</gene>
<evidence type="ECO:0000256" key="1">
    <source>
        <dbReference type="ARBA" id="ARBA00010515"/>
    </source>
</evidence>
<dbReference type="Proteomes" id="UP000291189">
    <property type="component" value="Unassembled WGS sequence"/>
</dbReference>
<protein>
    <submittedName>
        <fullName evidence="4">Alpha/beta hydrolase</fullName>
    </submittedName>
</protein>
<organism evidence="4 5">
    <name type="scientific">Nocardioides iriomotensis</name>
    <dbReference type="NCBI Taxonomy" id="715784"/>
    <lineage>
        <taxon>Bacteria</taxon>
        <taxon>Bacillati</taxon>
        <taxon>Actinomycetota</taxon>
        <taxon>Actinomycetes</taxon>
        <taxon>Propionibacteriales</taxon>
        <taxon>Nocardioidaceae</taxon>
        <taxon>Nocardioides</taxon>
    </lineage>
</organism>
<dbReference type="InterPro" id="IPR029058">
    <property type="entry name" value="AB_hydrolase_fold"/>
</dbReference>
<dbReference type="InterPro" id="IPR013094">
    <property type="entry name" value="AB_hydrolase_3"/>
</dbReference>
<accession>A0A4V1Z249</accession>
<reference evidence="4 5" key="1">
    <citation type="submission" date="2019-01" db="EMBL/GenBank/DDBJ databases">
        <title>Nocardioides guangzhouensis sp. nov., an actinobacterium isolated from soil.</title>
        <authorList>
            <person name="Fu Y."/>
            <person name="Cai Y."/>
            <person name="Lin Z."/>
            <person name="Chen P."/>
        </authorList>
    </citation>
    <scope>NUCLEOTIDE SEQUENCE [LARGE SCALE GENOMIC DNA]</scope>
    <source>
        <strain evidence="4 5">NBRC 105384</strain>
    </source>
</reference>